<sequence>MLTLKRQEPTTLGLVDMSGHLTREGEDTQSVTDANSHIMNIGRLIEEMENKIRNQLQEIYFGKTRDIMDQLRSIEDLEAMRLARQVQEELRGGWER</sequence>
<comment type="subcellular location">
    <subcellularLocation>
        <location evidence="1 7">Cytoplasm</location>
        <location evidence="1 7">Cytoskeleton</location>
    </subcellularLocation>
</comment>
<accession>A8PXJ0</accession>
<dbReference type="AlphaFoldDB" id="A8PXJ0"/>
<comment type="caution">
    <text evidence="8">The sequence shown here is derived from an EMBL/GenBank/DDBJ whole genome shotgun (WGS) entry which is preliminary data.</text>
</comment>
<dbReference type="GeneID" id="5855582"/>
<evidence type="ECO:0000256" key="3">
    <source>
        <dbReference type="ARBA" id="ARBA00022467"/>
    </source>
</evidence>
<reference evidence="8 9" key="1">
    <citation type="journal article" date="2007" name="Proc. Natl. Acad. Sci. U.S.A.">
        <title>Dandruff-associated Malassezia genomes reveal convergent and divergent virulence traits shared with plant and human fungal pathogens.</title>
        <authorList>
            <person name="Xu J."/>
            <person name="Saunders C.W."/>
            <person name="Hu P."/>
            <person name="Grant R.A."/>
            <person name="Boekhout T."/>
            <person name="Kuramae E.E."/>
            <person name="Kronstad J.W."/>
            <person name="Deangelis Y.M."/>
            <person name="Reeder N.L."/>
            <person name="Johnstone K.R."/>
            <person name="Leland M."/>
            <person name="Fieno A.M."/>
            <person name="Begley W.M."/>
            <person name="Sun Y."/>
            <person name="Lacey M.P."/>
            <person name="Chaudhary T."/>
            <person name="Keough T."/>
            <person name="Chu L."/>
            <person name="Sears R."/>
            <person name="Yuan B."/>
            <person name="Dawson T.L.Jr."/>
        </authorList>
    </citation>
    <scope>NUCLEOTIDE SEQUENCE [LARGE SCALE GENOMIC DNA]</scope>
    <source>
        <strain evidence="9">ATCC MYA-4612 / CBS 7966</strain>
    </source>
</reference>
<dbReference type="GO" id="GO:0051016">
    <property type="term" value="P:barbed-end actin filament capping"/>
    <property type="evidence" value="ECO:0007669"/>
    <property type="project" value="UniProtKB-UniRule"/>
</dbReference>
<name>A8PXJ0_MALGO</name>
<dbReference type="Proteomes" id="UP000008837">
    <property type="component" value="Unassembled WGS sequence"/>
</dbReference>
<evidence type="ECO:0000256" key="2">
    <source>
        <dbReference type="ARBA" id="ARBA00006039"/>
    </source>
</evidence>
<dbReference type="InterPro" id="IPR037282">
    <property type="entry name" value="CapZ_alpha/beta"/>
</dbReference>
<keyword evidence="4 7" id="KW-0963">Cytoplasm</keyword>
<evidence type="ECO:0000256" key="1">
    <source>
        <dbReference type="ARBA" id="ARBA00004245"/>
    </source>
</evidence>
<dbReference type="Pfam" id="PF01115">
    <property type="entry name" value="F_actin_cap_B"/>
    <property type="match status" value="1"/>
</dbReference>
<keyword evidence="3 7" id="KW-0117">Actin capping</keyword>
<comment type="subunit">
    <text evidence="7">Heterodimer of an alpha and a beta subunit.</text>
</comment>
<organism evidence="8 9">
    <name type="scientific">Malassezia globosa (strain ATCC MYA-4612 / CBS 7966)</name>
    <name type="common">Dandruff-associated fungus</name>
    <dbReference type="NCBI Taxonomy" id="425265"/>
    <lineage>
        <taxon>Eukaryota</taxon>
        <taxon>Fungi</taxon>
        <taxon>Dikarya</taxon>
        <taxon>Basidiomycota</taxon>
        <taxon>Ustilaginomycotina</taxon>
        <taxon>Malasseziomycetes</taxon>
        <taxon>Malasseziales</taxon>
        <taxon>Malasseziaceae</taxon>
        <taxon>Malassezia</taxon>
    </lineage>
</organism>
<dbReference type="PANTHER" id="PTHR10619:SF0">
    <property type="entry name" value="F-ACTIN-CAPPING PROTEIN SUBUNIT BETA ISOFORMS 1 AND 2"/>
    <property type="match status" value="1"/>
</dbReference>
<dbReference type="RefSeq" id="XP_001731275.1">
    <property type="nucleotide sequence ID" value="XM_001731223.1"/>
</dbReference>
<dbReference type="Gene3D" id="3.90.1150.210">
    <property type="entry name" value="F-actin capping protein, beta subunit"/>
    <property type="match status" value="1"/>
</dbReference>
<evidence type="ECO:0000256" key="4">
    <source>
        <dbReference type="ARBA" id="ARBA00022490"/>
    </source>
</evidence>
<dbReference type="PANTHER" id="PTHR10619">
    <property type="entry name" value="F-ACTIN-CAPPING PROTEIN SUBUNIT BETA"/>
    <property type="match status" value="1"/>
</dbReference>
<dbReference type="InterPro" id="IPR042276">
    <property type="entry name" value="CapZ_alpha/beta_2"/>
</dbReference>
<dbReference type="GO" id="GO:0000902">
    <property type="term" value="P:cell morphogenesis"/>
    <property type="evidence" value="ECO:0007669"/>
    <property type="project" value="TreeGrafter"/>
</dbReference>
<dbReference type="STRING" id="425265.A8PXJ0"/>
<gene>
    <name evidence="8" type="ORF">MGL_1458</name>
</gene>
<keyword evidence="6 7" id="KW-0206">Cytoskeleton</keyword>
<keyword evidence="9" id="KW-1185">Reference proteome</keyword>
<proteinExistence type="inferred from homology"/>
<evidence type="ECO:0000256" key="7">
    <source>
        <dbReference type="RuleBase" id="RU365078"/>
    </source>
</evidence>
<evidence type="ECO:0000313" key="8">
    <source>
        <dbReference type="EMBL" id="EDP44061.1"/>
    </source>
</evidence>
<evidence type="ECO:0000313" key="9">
    <source>
        <dbReference type="Proteomes" id="UP000008837"/>
    </source>
</evidence>
<dbReference type="GO" id="GO:0051015">
    <property type="term" value="F:actin filament binding"/>
    <property type="evidence" value="ECO:0007669"/>
    <property type="project" value="TreeGrafter"/>
</dbReference>
<dbReference type="GO" id="GO:0008290">
    <property type="term" value="C:F-actin capping protein complex"/>
    <property type="evidence" value="ECO:0007669"/>
    <property type="project" value="UniProtKB-UniRule"/>
</dbReference>
<dbReference type="KEGG" id="mgl:MGL_1458"/>
<comment type="function">
    <text evidence="7">F-actin-capping proteins bind in a Ca(2+)-independent manner to the fast growing ends of actin filaments (barbed end) thereby blocking the exchange of subunits at these ends. Unlike other capping proteins (such as gelsolin and severin), these proteins do not sever actin filaments.</text>
</comment>
<dbReference type="VEuPathDB" id="FungiDB:MGL_1458"/>
<dbReference type="SUPFAM" id="SSF90096">
    <property type="entry name" value="Subunits of heterodimeric actin filament capping protein Capz"/>
    <property type="match status" value="1"/>
</dbReference>
<dbReference type="OMA" id="ANSHIMN"/>
<protein>
    <recommendedName>
        <fullName evidence="7">F-actin-capping protein subunit beta</fullName>
    </recommendedName>
</protein>
<dbReference type="OrthoDB" id="9979678at2759"/>
<evidence type="ECO:0000256" key="6">
    <source>
        <dbReference type="ARBA" id="ARBA00023212"/>
    </source>
</evidence>
<dbReference type="EMBL" id="AAYY01000004">
    <property type="protein sequence ID" value="EDP44061.1"/>
    <property type="molecule type" value="Genomic_DNA"/>
</dbReference>
<dbReference type="InterPro" id="IPR001698">
    <property type="entry name" value="CAPZB"/>
</dbReference>
<keyword evidence="5 7" id="KW-0009">Actin-binding</keyword>
<comment type="similarity">
    <text evidence="2 7">Belongs to the F-actin-capping protein beta subunit family.</text>
</comment>
<dbReference type="InParanoid" id="A8PXJ0"/>
<evidence type="ECO:0000256" key="5">
    <source>
        <dbReference type="ARBA" id="ARBA00023203"/>
    </source>
</evidence>